<organism evidence="1 2">
    <name type="scientific">Haemaphysalis longicornis</name>
    <name type="common">Bush tick</name>
    <dbReference type="NCBI Taxonomy" id="44386"/>
    <lineage>
        <taxon>Eukaryota</taxon>
        <taxon>Metazoa</taxon>
        <taxon>Ecdysozoa</taxon>
        <taxon>Arthropoda</taxon>
        <taxon>Chelicerata</taxon>
        <taxon>Arachnida</taxon>
        <taxon>Acari</taxon>
        <taxon>Parasitiformes</taxon>
        <taxon>Ixodida</taxon>
        <taxon>Ixodoidea</taxon>
        <taxon>Ixodidae</taxon>
        <taxon>Haemaphysalinae</taxon>
        <taxon>Haemaphysalis</taxon>
    </lineage>
</organism>
<gene>
    <name evidence="1" type="ORF">HPB48_016673</name>
</gene>
<accession>A0A9J6H1Y8</accession>
<comment type="caution">
    <text evidence="1">The sequence shown here is derived from an EMBL/GenBank/DDBJ whole genome shotgun (WGS) entry which is preliminary data.</text>
</comment>
<dbReference type="OrthoDB" id="5977855at2759"/>
<dbReference type="Proteomes" id="UP000821853">
    <property type="component" value="Chromosome 9"/>
</dbReference>
<reference evidence="1 2" key="1">
    <citation type="journal article" date="2020" name="Cell">
        <title>Large-Scale Comparative Analyses of Tick Genomes Elucidate Their Genetic Diversity and Vector Capacities.</title>
        <authorList>
            <consortium name="Tick Genome and Microbiome Consortium (TIGMIC)"/>
            <person name="Jia N."/>
            <person name="Wang J."/>
            <person name="Shi W."/>
            <person name="Du L."/>
            <person name="Sun Y."/>
            <person name="Zhan W."/>
            <person name="Jiang J.F."/>
            <person name="Wang Q."/>
            <person name="Zhang B."/>
            <person name="Ji P."/>
            <person name="Bell-Sakyi L."/>
            <person name="Cui X.M."/>
            <person name="Yuan T.T."/>
            <person name="Jiang B.G."/>
            <person name="Yang W.F."/>
            <person name="Lam T.T."/>
            <person name="Chang Q.C."/>
            <person name="Ding S.J."/>
            <person name="Wang X.J."/>
            <person name="Zhu J.G."/>
            <person name="Ruan X.D."/>
            <person name="Zhao L."/>
            <person name="Wei J.T."/>
            <person name="Ye R.Z."/>
            <person name="Que T.C."/>
            <person name="Du C.H."/>
            <person name="Zhou Y.H."/>
            <person name="Cheng J.X."/>
            <person name="Dai P.F."/>
            <person name="Guo W.B."/>
            <person name="Han X.H."/>
            <person name="Huang E.J."/>
            <person name="Li L.F."/>
            <person name="Wei W."/>
            <person name="Gao Y.C."/>
            <person name="Liu J.Z."/>
            <person name="Shao H.Z."/>
            <person name="Wang X."/>
            <person name="Wang C.C."/>
            <person name="Yang T.C."/>
            <person name="Huo Q.B."/>
            <person name="Li W."/>
            <person name="Chen H.Y."/>
            <person name="Chen S.E."/>
            <person name="Zhou L.G."/>
            <person name="Ni X.B."/>
            <person name="Tian J.H."/>
            <person name="Sheng Y."/>
            <person name="Liu T."/>
            <person name="Pan Y.S."/>
            <person name="Xia L.Y."/>
            <person name="Li J."/>
            <person name="Zhao F."/>
            <person name="Cao W.C."/>
        </authorList>
    </citation>
    <scope>NUCLEOTIDE SEQUENCE [LARGE SCALE GENOMIC DNA]</scope>
    <source>
        <strain evidence="1">HaeL-2018</strain>
    </source>
</reference>
<keyword evidence="2" id="KW-1185">Reference proteome</keyword>
<evidence type="ECO:0000313" key="2">
    <source>
        <dbReference type="Proteomes" id="UP000821853"/>
    </source>
</evidence>
<sequence>MKIPINRTARKGGELYVTVTNLGHDPLSLSLVGRSCCQEVAPGDVDCDDPTRSCTPVLCDIKYNGVRNYFNETSQRCEPTANCWDDAEGEEMVTFEAIQ</sequence>
<name>A0A9J6H1Y8_HAELO</name>
<proteinExistence type="predicted"/>
<dbReference type="VEuPathDB" id="VectorBase:HLOH_050158"/>
<dbReference type="AlphaFoldDB" id="A0A9J6H1Y8"/>
<protein>
    <submittedName>
        <fullName evidence="1">Uncharacterized protein</fullName>
    </submittedName>
</protein>
<evidence type="ECO:0000313" key="1">
    <source>
        <dbReference type="EMBL" id="KAH9381064.1"/>
    </source>
</evidence>
<dbReference type="EMBL" id="JABSTR010000011">
    <property type="protein sequence ID" value="KAH9381064.1"/>
    <property type="molecule type" value="Genomic_DNA"/>
</dbReference>